<dbReference type="SUPFAM" id="SSF51445">
    <property type="entry name" value="(Trans)glycosidases"/>
    <property type="match status" value="1"/>
</dbReference>
<dbReference type="InterPro" id="IPR001764">
    <property type="entry name" value="Glyco_hydro_3_N"/>
</dbReference>
<comment type="catalytic activity">
    <reaction evidence="1">
        <text>Hydrolysis of terminal, non-reducing beta-D-glucosyl residues with release of beta-D-glucose.</text>
        <dbReference type="EC" id="3.2.1.21"/>
    </reaction>
</comment>
<dbReference type="EMBL" id="BAABDT010000004">
    <property type="protein sequence ID" value="GAA3738345.1"/>
    <property type="molecule type" value="Genomic_DNA"/>
</dbReference>
<evidence type="ECO:0000256" key="7">
    <source>
        <dbReference type="RuleBase" id="RU361161"/>
    </source>
</evidence>
<dbReference type="InterPro" id="IPR017853">
    <property type="entry name" value="GH"/>
</dbReference>
<accession>A0ABP7FKN3</accession>
<evidence type="ECO:0000259" key="9">
    <source>
        <dbReference type="SMART" id="SM01217"/>
    </source>
</evidence>
<evidence type="ECO:0000313" key="10">
    <source>
        <dbReference type="EMBL" id="GAA3738345.1"/>
    </source>
</evidence>
<dbReference type="Gene3D" id="3.40.50.1700">
    <property type="entry name" value="Glycoside hydrolase family 3 C-terminal domain"/>
    <property type="match status" value="1"/>
</dbReference>
<protein>
    <recommendedName>
        <fullName evidence="3">beta-glucosidase</fullName>
        <ecNumber evidence="3">3.2.1.21</ecNumber>
    </recommendedName>
</protein>
<organism evidence="10 11">
    <name type="scientific">Flavobacterium ginsengisoli</name>
    <dbReference type="NCBI Taxonomy" id="871694"/>
    <lineage>
        <taxon>Bacteria</taxon>
        <taxon>Pseudomonadati</taxon>
        <taxon>Bacteroidota</taxon>
        <taxon>Flavobacteriia</taxon>
        <taxon>Flavobacteriales</taxon>
        <taxon>Flavobacteriaceae</taxon>
        <taxon>Flavobacterium</taxon>
    </lineage>
</organism>
<dbReference type="Pfam" id="PF14310">
    <property type="entry name" value="Fn3-like"/>
    <property type="match status" value="1"/>
</dbReference>
<evidence type="ECO:0000256" key="8">
    <source>
        <dbReference type="SAM" id="SignalP"/>
    </source>
</evidence>
<dbReference type="Pfam" id="PF01915">
    <property type="entry name" value="Glyco_hydro_3_C"/>
    <property type="match status" value="1"/>
</dbReference>
<feature type="chain" id="PRO_5047438368" description="beta-glucosidase" evidence="8">
    <location>
        <begin position="21"/>
        <end position="744"/>
    </location>
</feature>
<dbReference type="Proteomes" id="UP001501367">
    <property type="component" value="Unassembled WGS sequence"/>
</dbReference>
<dbReference type="PROSITE" id="PS00775">
    <property type="entry name" value="GLYCOSYL_HYDROL_F3"/>
    <property type="match status" value="1"/>
</dbReference>
<evidence type="ECO:0000256" key="6">
    <source>
        <dbReference type="ARBA" id="ARBA00023295"/>
    </source>
</evidence>
<evidence type="ECO:0000256" key="4">
    <source>
        <dbReference type="ARBA" id="ARBA00022729"/>
    </source>
</evidence>
<evidence type="ECO:0000256" key="2">
    <source>
        <dbReference type="ARBA" id="ARBA00005336"/>
    </source>
</evidence>
<reference evidence="11" key="1">
    <citation type="journal article" date="2019" name="Int. J. Syst. Evol. Microbiol.">
        <title>The Global Catalogue of Microorganisms (GCM) 10K type strain sequencing project: providing services to taxonomists for standard genome sequencing and annotation.</title>
        <authorList>
            <consortium name="The Broad Institute Genomics Platform"/>
            <consortium name="The Broad Institute Genome Sequencing Center for Infectious Disease"/>
            <person name="Wu L."/>
            <person name="Ma J."/>
        </authorList>
    </citation>
    <scope>NUCLEOTIDE SEQUENCE [LARGE SCALE GENOMIC DNA]</scope>
    <source>
        <strain evidence="11">JCM 17336</strain>
    </source>
</reference>
<dbReference type="Pfam" id="PF00933">
    <property type="entry name" value="Glyco_hydro_3"/>
    <property type="match status" value="1"/>
</dbReference>
<dbReference type="SMART" id="SM01217">
    <property type="entry name" value="Fn3_like"/>
    <property type="match status" value="1"/>
</dbReference>
<dbReference type="InterPro" id="IPR026891">
    <property type="entry name" value="Fn3-like"/>
</dbReference>
<dbReference type="PANTHER" id="PTHR30620:SF16">
    <property type="entry name" value="LYSOSOMAL BETA GLUCOSIDASE"/>
    <property type="match status" value="1"/>
</dbReference>
<dbReference type="InterPro" id="IPR019800">
    <property type="entry name" value="Glyco_hydro_3_AS"/>
</dbReference>
<dbReference type="InterPro" id="IPR013783">
    <property type="entry name" value="Ig-like_fold"/>
</dbReference>
<dbReference type="EC" id="3.2.1.21" evidence="3"/>
<keyword evidence="6 7" id="KW-0326">Glycosidase</keyword>
<keyword evidence="5 7" id="KW-0378">Hydrolase</keyword>
<dbReference type="Gene3D" id="2.60.40.10">
    <property type="entry name" value="Immunoglobulins"/>
    <property type="match status" value="1"/>
</dbReference>
<dbReference type="InterPro" id="IPR051915">
    <property type="entry name" value="Cellulose_Degrad_GH3"/>
</dbReference>
<evidence type="ECO:0000256" key="5">
    <source>
        <dbReference type="ARBA" id="ARBA00022801"/>
    </source>
</evidence>
<name>A0ABP7FKN3_9FLAO</name>
<dbReference type="PANTHER" id="PTHR30620">
    <property type="entry name" value="PERIPLASMIC BETA-GLUCOSIDASE-RELATED"/>
    <property type="match status" value="1"/>
</dbReference>
<evidence type="ECO:0000256" key="3">
    <source>
        <dbReference type="ARBA" id="ARBA00012744"/>
    </source>
</evidence>
<dbReference type="InterPro" id="IPR036881">
    <property type="entry name" value="Glyco_hydro_3_C_sf"/>
</dbReference>
<dbReference type="Gene3D" id="3.20.20.300">
    <property type="entry name" value="Glycoside hydrolase, family 3, N-terminal domain"/>
    <property type="match status" value="1"/>
</dbReference>
<sequence length="744" mass="81843">MKKLQFLALFLLLSGLETSAQVFDASIEKKIDVLLKKMTLKEKIGQMNQLSADDMETNYKVIQQGMAGSVLSITNPEIANKAQKIAVEQTRLGIPLIIGRDVIHGFKTIFPIPLGQAASFNPDLVENAARIAAIEASETGIRWTFAPMIDIARDPRWGRIAESCGEDPYLTSVMGVAMVKGFQGKNLSDPTSIAACAKHFAGYGAAEGGRDYNTTNITERQFRNTYLVPFEEAVKKADLATIMTAFNANDGIPSSGNEFLLKQMLRKEWNFKGFVVSDWASITEMVDHGFCTDNKEAAQKAINAGVDMEMVSGTYVAFVESLLKEKKINIETINDAVRNILRIKFKLGLFENPYVKGNTEAVFYKKEHLETAQKTAEESVVLLKNEAQILPLKNPKTIAVFGPLADAPHDQLGTWVFDGDKNHSVTPLQALKDQYGKNIKILYEPILKYSRDKDSTEFYKARKIAKEADVVLLFVGEESILSGEAHSLSNLNLQGVQSQLLATLAKTKTPIITVVLAGRPLTIEKEVKGSNAVLYAWHPGTMGGPALVNLLFGKANPSAKLPITFPKNVGQIPMYYSHLKTGRPANGSELNVENIPIEASQTSLGNKSYYLDSGNEPLFAFGFGLSYTTFEYGKTTLAKSVLKQDETIEISFSLKNTGNYDGAEVVQLYMRDIAGSIALPVKELKAFKRVELKAGESKNVKVDLKISDLVFYGIDMKKKVEAGKFDLWVGSSSVTGEKVSFEVQ</sequence>
<keyword evidence="11" id="KW-1185">Reference proteome</keyword>
<keyword evidence="4 8" id="KW-0732">Signal</keyword>
<gene>
    <name evidence="10" type="primary">bglX_3</name>
    <name evidence="10" type="ORF">GCM10022422_22190</name>
</gene>
<evidence type="ECO:0000313" key="11">
    <source>
        <dbReference type="Proteomes" id="UP001501367"/>
    </source>
</evidence>
<feature type="signal peptide" evidence="8">
    <location>
        <begin position="1"/>
        <end position="20"/>
    </location>
</feature>
<comment type="caution">
    <text evidence="10">The sequence shown here is derived from an EMBL/GenBank/DDBJ whole genome shotgun (WGS) entry which is preliminary data.</text>
</comment>
<proteinExistence type="inferred from homology"/>
<dbReference type="PRINTS" id="PR00133">
    <property type="entry name" value="GLHYDRLASE3"/>
</dbReference>
<evidence type="ECO:0000256" key="1">
    <source>
        <dbReference type="ARBA" id="ARBA00000448"/>
    </source>
</evidence>
<dbReference type="SUPFAM" id="SSF52279">
    <property type="entry name" value="Beta-D-glucan exohydrolase, C-terminal domain"/>
    <property type="match status" value="1"/>
</dbReference>
<dbReference type="RefSeq" id="WP_198858504.1">
    <property type="nucleotide sequence ID" value="NZ_BAABDT010000004.1"/>
</dbReference>
<dbReference type="InterPro" id="IPR036962">
    <property type="entry name" value="Glyco_hydro_3_N_sf"/>
</dbReference>
<comment type="similarity">
    <text evidence="2 7">Belongs to the glycosyl hydrolase 3 family.</text>
</comment>
<feature type="domain" description="Fibronectin type III-like" evidence="9">
    <location>
        <begin position="664"/>
        <end position="733"/>
    </location>
</feature>
<dbReference type="InterPro" id="IPR002772">
    <property type="entry name" value="Glyco_hydro_3_C"/>
</dbReference>
<dbReference type="NCBIfam" id="NF011678">
    <property type="entry name" value="PRK15098.1"/>
    <property type="match status" value="1"/>
</dbReference>